<organism evidence="2 3">
    <name type="scientific">Alistipes intestinihominis</name>
    <dbReference type="NCBI Taxonomy" id="3133172"/>
    <lineage>
        <taxon>Bacteria</taxon>
        <taxon>Pseudomonadati</taxon>
        <taxon>Bacteroidota</taxon>
        <taxon>Bacteroidia</taxon>
        <taxon>Bacteroidales</taxon>
        <taxon>Rikenellaceae</taxon>
        <taxon>Alistipes</taxon>
    </lineage>
</organism>
<dbReference type="Proteomes" id="UP001460202">
    <property type="component" value="Unassembled WGS sequence"/>
</dbReference>
<evidence type="ECO:0000313" key="2">
    <source>
        <dbReference type="EMBL" id="MEQ2544762.1"/>
    </source>
</evidence>
<dbReference type="EMBL" id="JBBMFL010000006">
    <property type="protein sequence ID" value="MEQ2544762.1"/>
    <property type="molecule type" value="Genomic_DNA"/>
</dbReference>
<evidence type="ECO:0000313" key="3">
    <source>
        <dbReference type="Proteomes" id="UP001460202"/>
    </source>
</evidence>
<name>A0ABV1GWH7_9BACT</name>
<comment type="caution">
    <text evidence="2">The sequence shown here is derived from an EMBL/GenBank/DDBJ whole genome shotgun (WGS) entry which is preliminary data.</text>
</comment>
<dbReference type="RefSeq" id="WP_349094105.1">
    <property type="nucleotide sequence ID" value="NZ_JBBMFL010000006.1"/>
</dbReference>
<keyword evidence="3" id="KW-1185">Reference proteome</keyword>
<reference evidence="2 3" key="1">
    <citation type="submission" date="2024-03" db="EMBL/GenBank/DDBJ databases">
        <title>Human intestinal bacterial collection.</title>
        <authorList>
            <person name="Pauvert C."/>
            <person name="Hitch T.C.A."/>
            <person name="Clavel T."/>
        </authorList>
    </citation>
    <scope>NUCLEOTIDE SEQUENCE [LARGE SCALE GENOMIC DNA]</scope>
    <source>
        <strain evidence="2 3">CLA-KB-H122</strain>
    </source>
</reference>
<feature type="compositionally biased region" description="Low complexity" evidence="1">
    <location>
        <begin position="109"/>
        <end position="119"/>
    </location>
</feature>
<sequence>MKAKVDKPALCSVRISKAAKGKLEIIAERKGVSLGNAVSLIILHYAANNLDYEVSVNDAYKTILNKLTGVDIKFSKIIGPVERTEDFIKSLVRDDRRSTSGLFSGTSQDMDASDVPAPSSDDRLPRSLGLLERLFSIAARTTDFEGHAAMQIRLSQSDFNQLKREYEELCTSHSM</sequence>
<gene>
    <name evidence="2" type="ORF">WMO46_07365</name>
</gene>
<feature type="region of interest" description="Disordered" evidence="1">
    <location>
        <begin position="99"/>
        <end position="124"/>
    </location>
</feature>
<protein>
    <submittedName>
        <fullName evidence="2">Uncharacterized protein</fullName>
    </submittedName>
</protein>
<proteinExistence type="predicted"/>
<accession>A0ABV1GWH7</accession>
<feature type="compositionally biased region" description="Polar residues" evidence="1">
    <location>
        <begin position="99"/>
        <end position="108"/>
    </location>
</feature>
<evidence type="ECO:0000256" key="1">
    <source>
        <dbReference type="SAM" id="MobiDB-lite"/>
    </source>
</evidence>